<dbReference type="InterPro" id="IPR002885">
    <property type="entry name" value="PPR_rpt"/>
</dbReference>
<dbReference type="InterPro" id="IPR032867">
    <property type="entry name" value="DYW_dom"/>
</dbReference>
<feature type="repeat" description="PPR" evidence="2">
    <location>
        <begin position="116"/>
        <end position="146"/>
    </location>
</feature>
<dbReference type="AlphaFoldDB" id="A0A7I8LLG3"/>
<feature type="repeat" description="PPR" evidence="2">
    <location>
        <begin position="512"/>
        <end position="542"/>
    </location>
</feature>
<dbReference type="PANTHER" id="PTHR47926:SF522">
    <property type="entry name" value="TETRATRICOPEPTIDE REPEAT-LIKE SUPERFAMILY PROTEIN"/>
    <property type="match status" value="1"/>
</dbReference>
<feature type="region of interest" description="Disordered" evidence="3">
    <location>
        <begin position="16"/>
        <end position="45"/>
    </location>
</feature>
<dbReference type="Gene3D" id="1.25.40.10">
    <property type="entry name" value="Tetratricopeptide repeat domain"/>
    <property type="match status" value="5"/>
</dbReference>
<protein>
    <recommendedName>
        <fullName evidence="4">DYW domain-containing protein</fullName>
    </recommendedName>
</protein>
<dbReference type="GO" id="GO:0009451">
    <property type="term" value="P:RNA modification"/>
    <property type="evidence" value="ECO:0007669"/>
    <property type="project" value="InterPro"/>
</dbReference>
<dbReference type="GO" id="GO:0008270">
    <property type="term" value="F:zinc ion binding"/>
    <property type="evidence" value="ECO:0007669"/>
    <property type="project" value="InterPro"/>
</dbReference>
<accession>A0A7I8LLG3</accession>
<organism evidence="5 6">
    <name type="scientific">Spirodela intermedia</name>
    <name type="common">Intermediate duckweed</name>
    <dbReference type="NCBI Taxonomy" id="51605"/>
    <lineage>
        <taxon>Eukaryota</taxon>
        <taxon>Viridiplantae</taxon>
        <taxon>Streptophyta</taxon>
        <taxon>Embryophyta</taxon>
        <taxon>Tracheophyta</taxon>
        <taxon>Spermatophyta</taxon>
        <taxon>Magnoliopsida</taxon>
        <taxon>Liliopsida</taxon>
        <taxon>Araceae</taxon>
        <taxon>Lemnoideae</taxon>
        <taxon>Spirodela</taxon>
    </lineage>
</organism>
<dbReference type="Pfam" id="PF20431">
    <property type="entry name" value="E_motif"/>
    <property type="match status" value="1"/>
</dbReference>
<dbReference type="FunFam" id="1.25.40.10:FF:000031">
    <property type="entry name" value="Pentatricopeptide repeat-containing protein mitochondrial"/>
    <property type="match status" value="1"/>
</dbReference>
<feature type="repeat" description="PPR" evidence="2">
    <location>
        <begin position="149"/>
        <end position="185"/>
    </location>
</feature>
<evidence type="ECO:0000259" key="4">
    <source>
        <dbReference type="Pfam" id="PF14432"/>
    </source>
</evidence>
<dbReference type="Pfam" id="PF01535">
    <property type="entry name" value="PPR"/>
    <property type="match status" value="3"/>
</dbReference>
<dbReference type="FunFam" id="1.25.40.10:FF:000344">
    <property type="entry name" value="Pentatricopeptide repeat-containing protein"/>
    <property type="match status" value="1"/>
</dbReference>
<feature type="repeat" description="PPR" evidence="2">
    <location>
        <begin position="358"/>
        <end position="392"/>
    </location>
</feature>
<evidence type="ECO:0000256" key="3">
    <source>
        <dbReference type="SAM" id="MobiDB-lite"/>
    </source>
</evidence>
<dbReference type="PANTHER" id="PTHR47926">
    <property type="entry name" value="PENTATRICOPEPTIDE REPEAT-CONTAINING PROTEIN"/>
    <property type="match status" value="1"/>
</dbReference>
<keyword evidence="6" id="KW-1185">Reference proteome</keyword>
<dbReference type="FunFam" id="1.25.40.10:FF:000366">
    <property type="entry name" value="Pentatricopeptide (PPR) repeat-containing protein"/>
    <property type="match status" value="1"/>
</dbReference>
<dbReference type="InterPro" id="IPR046848">
    <property type="entry name" value="E_motif"/>
</dbReference>
<feature type="repeat" description="PPR" evidence="2">
    <location>
        <begin position="578"/>
        <end position="613"/>
    </location>
</feature>
<name>A0A7I8LLG3_SPIIN</name>
<dbReference type="GO" id="GO:0003723">
    <property type="term" value="F:RNA binding"/>
    <property type="evidence" value="ECO:0007669"/>
    <property type="project" value="InterPro"/>
</dbReference>
<dbReference type="EMBL" id="LR746280">
    <property type="protein sequence ID" value="CAA7410145.1"/>
    <property type="molecule type" value="Genomic_DNA"/>
</dbReference>
<evidence type="ECO:0000256" key="2">
    <source>
        <dbReference type="PROSITE-ProRule" id="PRU00708"/>
    </source>
</evidence>
<evidence type="ECO:0000313" key="6">
    <source>
        <dbReference type="Proteomes" id="UP000663760"/>
    </source>
</evidence>
<dbReference type="PROSITE" id="PS51375">
    <property type="entry name" value="PPR"/>
    <property type="match status" value="7"/>
</dbReference>
<dbReference type="Pfam" id="PF14432">
    <property type="entry name" value="DYW_deaminase"/>
    <property type="match status" value="1"/>
</dbReference>
<reference evidence="5" key="1">
    <citation type="submission" date="2020-02" db="EMBL/GenBank/DDBJ databases">
        <authorList>
            <person name="Scholz U."/>
            <person name="Mascher M."/>
            <person name="Fiebig A."/>
        </authorList>
    </citation>
    <scope>NUCLEOTIDE SEQUENCE</scope>
</reference>
<dbReference type="Pfam" id="PF13041">
    <property type="entry name" value="PPR_2"/>
    <property type="match status" value="3"/>
</dbReference>
<gene>
    <name evidence="5" type="ORF">SI8410_17020823</name>
</gene>
<evidence type="ECO:0000256" key="1">
    <source>
        <dbReference type="ARBA" id="ARBA00022737"/>
    </source>
</evidence>
<sequence length="851" mass="92526">MNPSLWLTTQSVAPLPAVHSRRRPSATATRSLRPPGGRPTGSKHPKFELLKDQLLRHAEAGRLSDALSTLDLMADVGAAADLVSFSVLLKSCIRSRDLAGGRSVHRRLLVSGLELDTVVLNSLLTLYAKCGDWPTADSLFRAMGEDKRDLVSWSTMISGAARGENLQPATAAALFCEMLDSGFRPNEFCFSGVLHACANAKLLPFGLAVFGFLIKAGYFAAGVCVGCALIDLFARNLDLRSARKVFDKMPNKNVVAWTQMISRCAQYGSPEEAVELFLEMELAGFSPDQFTLSGVISASTELGWFQLGRQLHARAAQLGLAGDVCVGCSLVDMYAKAPGETAMADSRKVFDRIAENNNVMSWTAIISGHVQRRQDQEALDLFRRMVVHGGSRPNQVTFSGVLRACGNVSDAAAGEQVYAQAVKAGVASINCVGNAFVAVYAKSGRMEEARRALDHLLEKNLISYGDGDSDSGEIGASALTFASLLSAAASVGATSKGRQLHGWLMKVGFCSDQGVCNSLISMYSRCGEVEDACKVFDGLDRRNVISLTAMIGGLAKHGLAERALSLFREMLRGECRPNEVTFIGVLSACAHAGMEEEAWRIFQAMRRDHGIEPRMEHYACMVDLLGRLGFLERAVVFIREMPVKPSALVWRALLGACKIHGDLKLGEEAAVKILQAEPADPAAYVLLSNIYAATGRWRAVAEIRSRMKERRLRKEAGLSWIEVAGGVHEFHAGDTRHRRSGEIYAKLGELAAEIRRVGYVPDLSASLHDVADELKEKHLFQHSEKIAVAFGLISSSSPAQPLRVFKNLRVCGDCHCAIKLISAVTGRTIILRDTNRFHRFEAGVCSCGDYW</sequence>
<proteinExistence type="predicted"/>
<dbReference type="Proteomes" id="UP000663760">
    <property type="component" value="Chromosome 17"/>
</dbReference>
<dbReference type="InterPro" id="IPR046960">
    <property type="entry name" value="PPR_At4g14850-like_plant"/>
</dbReference>
<feature type="repeat" description="PPR" evidence="2">
    <location>
        <begin position="253"/>
        <end position="287"/>
    </location>
</feature>
<feature type="repeat" description="PPR" evidence="2">
    <location>
        <begin position="543"/>
        <end position="577"/>
    </location>
</feature>
<dbReference type="InterPro" id="IPR011990">
    <property type="entry name" value="TPR-like_helical_dom_sf"/>
</dbReference>
<dbReference type="NCBIfam" id="TIGR00756">
    <property type="entry name" value="PPR"/>
    <property type="match status" value="5"/>
</dbReference>
<feature type="domain" description="DYW" evidence="4">
    <location>
        <begin position="758"/>
        <end position="851"/>
    </location>
</feature>
<dbReference type="OrthoDB" id="733157at2759"/>
<evidence type="ECO:0000313" key="5">
    <source>
        <dbReference type="EMBL" id="CAA7410145.1"/>
    </source>
</evidence>
<keyword evidence="1" id="KW-0677">Repeat</keyword>